<dbReference type="Proteomes" id="UP000029981">
    <property type="component" value="Chromosome 3"/>
</dbReference>
<evidence type="ECO:0000256" key="6">
    <source>
        <dbReference type="ARBA" id="ARBA00022723"/>
    </source>
</evidence>
<evidence type="ECO:0000256" key="5">
    <source>
        <dbReference type="ARBA" id="ARBA00022692"/>
    </source>
</evidence>
<accession>A0A0A0LG08</accession>
<dbReference type="Gene3D" id="1.10.630.10">
    <property type="entry name" value="Cytochrome P450"/>
    <property type="match status" value="1"/>
</dbReference>
<keyword evidence="8 13" id="KW-0560">Oxidoreductase</keyword>
<reference evidence="15 16" key="4">
    <citation type="journal article" date="2011" name="BMC Genomics">
        <title>RNA-Seq improves annotation of protein-coding genes in the cucumber genome.</title>
        <authorList>
            <person name="Li Z."/>
            <person name="Zhang Z."/>
            <person name="Yan P."/>
            <person name="Huang S."/>
            <person name="Fei Z."/>
            <person name="Lin K."/>
        </authorList>
    </citation>
    <scope>NUCLEOTIDE SEQUENCE [LARGE SCALE GENOMIC DNA]</scope>
    <source>
        <strain evidence="16">cv. 9930</strain>
    </source>
</reference>
<evidence type="ECO:0000313" key="15">
    <source>
        <dbReference type="EMBL" id="KGN59919.1"/>
    </source>
</evidence>
<dbReference type="KEGG" id="csv:101212495"/>
<keyword evidence="4 12" id="KW-0349">Heme</keyword>
<evidence type="ECO:0000313" key="16">
    <source>
        <dbReference type="Proteomes" id="UP000029981"/>
    </source>
</evidence>
<comment type="similarity">
    <text evidence="3 13">Belongs to the cytochrome P450 family.</text>
</comment>
<dbReference type="InterPro" id="IPR017972">
    <property type="entry name" value="Cyt_P450_CS"/>
</dbReference>
<evidence type="ECO:0000256" key="11">
    <source>
        <dbReference type="ARBA" id="ARBA00023136"/>
    </source>
</evidence>
<evidence type="ECO:0000256" key="7">
    <source>
        <dbReference type="ARBA" id="ARBA00022989"/>
    </source>
</evidence>
<dbReference type="OrthoDB" id="2789670at2759"/>
<evidence type="ECO:0000256" key="12">
    <source>
        <dbReference type="PIRSR" id="PIRSR602401-1"/>
    </source>
</evidence>
<evidence type="ECO:0000256" key="9">
    <source>
        <dbReference type="ARBA" id="ARBA00023004"/>
    </source>
</evidence>
<keyword evidence="5 14" id="KW-0812">Transmembrane</keyword>
<organism evidence="15 16">
    <name type="scientific">Cucumis sativus</name>
    <name type="common">Cucumber</name>
    <dbReference type="NCBI Taxonomy" id="3659"/>
    <lineage>
        <taxon>Eukaryota</taxon>
        <taxon>Viridiplantae</taxon>
        <taxon>Streptophyta</taxon>
        <taxon>Embryophyta</taxon>
        <taxon>Tracheophyta</taxon>
        <taxon>Spermatophyta</taxon>
        <taxon>Magnoliopsida</taxon>
        <taxon>eudicotyledons</taxon>
        <taxon>Gunneridae</taxon>
        <taxon>Pentapetalae</taxon>
        <taxon>rosids</taxon>
        <taxon>fabids</taxon>
        <taxon>Cucurbitales</taxon>
        <taxon>Cucurbitaceae</taxon>
        <taxon>Benincaseae</taxon>
        <taxon>Cucumis</taxon>
    </lineage>
</organism>
<dbReference type="OMA" id="KSYGEHD"/>
<dbReference type="STRING" id="3659.A0A0A0LG08"/>
<evidence type="ECO:0000256" key="1">
    <source>
        <dbReference type="ARBA" id="ARBA00001971"/>
    </source>
</evidence>
<dbReference type="Pfam" id="PF00067">
    <property type="entry name" value="p450"/>
    <property type="match status" value="1"/>
</dbReference>
<evidence type="ECO:0000256" key="2">
    <source>
        <dbReference type="ARBA" id="ARBA00004370"/>
    </source>
</evidence>
<dbReference type="InterPro" id="IPR050651">
    <property type="entry name" value="Plant_Cytochrome_P450_Monoox"/>
</dbReference>
<dbReference type="PROSITE" id="PS00086">
    <property type="entry name" value="CYTOCHROME_P450"/>
    <property type="match status" value="1"/>
</dbReference>
<dbReference type="EMBL" id="CM002924">
    <property type="protein sequence ID" value="KGN59919.1"/>
    <property type="molecule type" value="Genomic_DNA"/>
</dbReference>
<dbReference type="PANTHER" id="PTHR47947:SF26">
    <property type="entry name" value="CYTOCHROME P450"/>
    <property type="match status" value="1"/>
</dbReference>
<evidence type="ECO:0000256" key="3">
    <source>
        <dbReference type="ARBA" id="ARBA00010617"/>
    </source>
</evidence>
<dbReference type="GO" id="GO:0005506">
    <property type="term" value="F:iron ion binding"/>
    <property type="evidence" value="ECO:0007669"/>
    <property type="project" value="InterPro"/>
</dbReference>
<dbReference type="GO" id="GO:0016705">
    <property type="term" value="F:oxidoreductase activity, acting on paired donors, with incorporation or reduction of molecular oxygen"/>
    <property type="evidence" value="ECO:0007669"/>
    <property type="project" value="InterPro"/>
</dbReference>
<evidence type="ECO:0000256" key="4">
    <source>
        <dbReference type="ARBA" id="ARBA00022617"/>
    </source>
</evidence>
<comment type="cofactor">
    <cofactor evidence="1 12">
        <name>heme</name>
        <dbReference type="ChEBI" id="CHEBI:30413"/>
    </cofactor>
</comment>
<dbReference type="PRINTS" id="PR00385">
    <property type="entry name" value="P450"/>
</dbReference>
<dbReference type="PANTHER" id="PTHR47947">
    <property type="entry name" value="CYTOCHROME P450 82C3-RELATED"/>
    <property type="match status" value="1"/>
</dbReference>
<dbReference type="GO" id="GO:0020037">
    <property type="term" value="F:heme binding"/>
    <property type="evidence" value="ECO:0007669"/>
    <property type="project" value="InterPro"/>
</dbReference>
<name>A0A0A0LG08_CUCSA</name>
<dbReference type="SUPFAM" id="SSF48264">
    <property type="entry name" value="Cytochrome P450"/>
    <property type="match status" value="1"/>
</dbReference>
<dbReference type="FunFam" id="1.10.630.10:FF:000026">
    <property type="entry name" value="Cytochrome P450 82C4"/>
    <property type="match status" value="1"/>
</dbReference>
<comment type="subcellular location">
    <subcellularLocation>
        <location evidence="2">Membrane</location>
    </subcellularLocation>
</comment>
<reference evidence="15 16" key="2">
    <citation type="journal article" date="2009" name="PLoS ONE">
        <title>An integrated genetic and cytogenetic map of the cucumber genome.</title>
        <authorList>
            <person name="Ren Y."/>
            <person name="Zhang Z."/>
            <person name="Liu J."/>
            <person name="Staub J.E."/>
            <person name="Han Y."/>
            <person name="Cheng Z."/>
            <person name="Li X."/>
            <person name="Lu J."/>
            <person name="Miao H."/>
            <person name="Kang H."/>
            <person name="Xie B."/>
            <person name="Gu X."/>
            <person name="Wang X."/>
            <person name="Du Y."/>
            <person name="Jin W."/>
            <person name="Huang S."/>
        </authorList>
    </citation>
    <scope>NUCLEOTIDE SEQUENCE [LARGE SCALE GENOMIC DNA]</scope>
    <source>
        <strain evidence="16">cv. 9930</strain>
    </source>
</reference>
<evidence type="ECO:0000256" key="14">
    <source>
        <dbReference type="SAM" id="Phobius"/>
    </source>
</evidence>
<dbReference type="AlphaFoldDB" id="A0A0A0LG08"/>
<dbReference type="GO" id="GO:0004497">
    <property type="term" value="F:monooxygenase activity"/>
    <property type="evidence" value="ECO:0000318"/>
    <property type="project" value="GO_Central"/>
</dbReference>
<dbReference type="InterPro" id="IPR036396">
    <property type="entry name" value="Cyt_P450_sf"/>
</dbReference>
<evidence type="ECO:0000256" key="13">
    <source>
        <dbReference type="RuleBase" id="RU000461"/>
    </source>
</evidence>
<dbReference type="InterPro" id="IPR001128">
    <property type="entry name" value="Cyt_P450"/>
</dbReference>
<protein>
    <recommendedName>
        <fullName evidence="17">Cytochrome P450</fullName>
    </recommendedName>
</protein>
<dbReference type="CDD" id="cd20654">
    <property type="entry name" value="CYP82"/>
    <property type="match status" value="1"/>
</dbReference>
<keyword evidence="9 12" id="KW-0408">Iron</keyword>
<gene>
    <name evidence="15" type="ORF">Csa_3G853170</name>
</gene>
<reference evidence="15 16" key="3">
    <citation type="journal article" date="2010" name="BMC Genomics">
        <title>Transcriptome sequencing and comparative analysis of cucumber flowers with different sex types.</title>
        <authorList>
            <person name="Guo S."/>
            <person name="Zheng Y."/>
            <person name="Joung J.G."/>
            <person name="Liu S."/>
            <person name="Zhang Z."/>
            <person name="Crasta O.R."/>
            <person name="Sobral B.W."/>
            <person name="Xu Y."/>
            <person name="Huang S."/>
            <person name="Fei Z."/>
        </authorList>
    </citation>
    <scope>NUCLEOTIDE SEQUENCE [LARGE SCALE GENOMIC DNA]</scope>
    <source>
        <strain evidence="16">cv. 9930</strain>
    </source>
</reference>
<reference evidence="15 16" key="1">
    <citation type="journal article" date="2009" name="Nat. Genet.">
        <title>The genome of the cucumber, Cucumis sativus L.</title>
        <authorList>
            <person name="Huang S."/>
            <person name="Li R."/>
            <person name="Zhang Z."/>
            <person name="Li L."/>
            <person name="Gu X."/>
            <person name="Fan W."/>
            <person name="Lucas W.J."/>
            <person name="Wang X."/>
            <person name="Xie B."/>
            <person name="Ni P."/>
            <person name="Ren Y."/>
            <person name="Zhu H."/>
            <person name="Li J."/>
            <person name="Lin K."/>
            <person name="Jin W."/>
            <person name="Fei Z."/>
            <person name="Li G."/>
            <person name="Staub J."/>
            <person name="Kilian A."/>
            <person name="van der Vossen E.A."/>
            <person name="Wu Y."/>
            <person name="Guo J."/>
            <person name="He J."/>
            <person name="Jia Z."/>
            <person name="Ren Y."/>
            <person name="Tian G."/>
            <person name="Lu Y."/>
            <person name="Ruan J."/>
            <person name="Qian W."/>
            <person name="Wang M."/>
            <person name="Huang Q."/>
            <person name="Li B."/>
            <person name="Xuan Z."/>
            <person name="Cao J."/>
            <person name="Asan"/>
            <person name="Wu Z."/>
            <person name="Zhang J."/>
            <person name="Cai Q."/>
            <person name="Bai Y."/>
            <person name="Zhao B."/>
            <person name="Han Y."/>
            <person name="Li Y."/>
            <person name="Li X."/>
            <person name="Wang S."/>
            <person name="Shi Q."/>
            <person name="Liu S."/>
            <person name="Cho W.K."/>
            <person name="Kim J.Y."/>
            <person name="Xu Y."/>
            <person name="Heller-Uszynska K."/>
            <person name="Miao H."/>
            <person name="Cheng Z."/>
            <person name="Zhang S."/>
            <person name="Wu J."/>
            <person name="Yang Y."/>
            <person name="Kang H."/>
            <person name="Li M."/>
            <person name="Liang H."/>
            <person name="Ren X."/>
            <person name="Shi Z."/>
            <person name="Wen M."/>
            <person name="Jian M."/>
            <person name="Yang H."/>
            <person name="Zhang G."/>
            <person name="Yang Z."/>
            <person name="Chen R."/>
            <person name="Liu S."/>
            <person name="Li J."/>
            <person name="Ma L."/>
            <person name="Liu H."/>
            <person name="Zhou Y."/>
            <person name="Zhao J."/>
            <person name="Fang X."/>
            <person name="Li G."/>
            <person name="Fang L."/>
            <person name="Li Y."/>
            <person name="Liu D."/>
            <person name="Zheng H."/>
            <person name="Zhang Y."/>
            <person name="Qin N."/>
            <person name="Li Z."/>
            <person name="Yang G."/>
            <person name="Yang S."/>
            <person name="Bolund L."/>
            <person name="Kristiansen K."/>
            <person name="Zheng H."/>
            <person name="Li S."/>
            <person name="Zhang X."/>
            <person name="Yang H."/>
            <person name="Wang J."/>
            <person name="Sun R."/>
            <person name="Zhang B."/>
            <person name="Jiang S."/>
            <person name="Wang J."/>
            <person name="Du Y."/>
            <person name="Li S."/>
        </authorList>
    </citation>
    <scope>NUCLEOTIDE SEQUENCE [LARGE SCALE GENOMIC DNA]</scope>
    <source>
        <strain evidence="16">cv. 9930</strain>
    </source>
</reference>
<keyword evidence="10 13" id="KW-0503">Monooxygenase</keyword>
<dbReference type="PRINTS" id="PR00463">
    <property type="entry name" value="EP450I"/>
</dbReference>
<feature type="transmembrane region" description="Helical" evidence="14">
    <location>
        <begin position="7"/>
        <end position="26"/>
    </location>
</feature>
<dbReference type="eggNOG" id="KOG0156">
    <property type="taxonomic scope" value="Eukaryota"/>
</dbReference>
<evidence type="ECO:0008006" key="17">
    <source>
        <dbReference type="Google" id="ProtNLM"/>
    </source>
</evidence>
<keyword evidence="11 14" id="KW-0472">Membrane</keyword>
<dbReference type="GO" id="GO:0016020">
    <property type="term" value="C:membrane"/>
    <property type="evidence" value="ECO:0007669"/>
    <property type="project" value="UniProtKB-SubCell"/>
</dbReference>
<dbReference type="InterPro" id="IPR002401">
    <property type="entry name" value="Cyt_P450_E_grp-I"/>
</dbReference>
<evidence type="ECO:0000256" key="8">
    <source>
        <dbReference type="ARBA" id="ARBA00023002"/>
    </source>
</evidence>
<keyword evidence="6 12" id="KW-0479">Metal-binding</keyword>
<proteinExistence type="inferred from homology"/>
<sequence length="535" mass="61108">MESYSKTAVAIVIPLLLFLFSLFWVLSRRLLFRSQQRNKKLQPPVASGAWPVIGHLHLLGGSEPAYKTLGKMADAFGPIFTLKMGSHRAVVVSNWEIAKECFTTNDRVFASRPKLVAAKHMGYNNTMFAFTQYGPLWRHIRKIANHEILSNQRLDLFQHIYKSEVQVSIKKLYELWVTNGSEKVLVEMKDWFGELTLNTIFRMVLGKRFSTTVEGSSNEGSDEGEQFRQALRDFLQLFMAFVPSDSFPFVSWLDLGGYEKAMKKTAKILDKTLHKWLIEHQQKRNCNNCDDVVHKEEDFMDVMLSTVQNVEELIGYDVGTITKATCLTLILGGAESTQVTLTWALCLLLNNNEDTLKKAQLELDEQVGRERLVLESDVKNLLYLQAIVKETMRLYPAAPLAALHEAMEDCNLVGYHIPAKTRLIVNLKKLQKDPLVWEDPDEFRPERFLTTHKDFDVRGQHPQFIPFGSGRRMCPGVSFASQVMHLTLANLLHGFEIRRPSEELINMEEKVGLTSMKTTPLQIVLTPRLSAQVYV</sequence>
<evidence type="ECO:0000256" key="10">
    <source>
        <dbReference type="ARBA" id="ARBA00023033"/>
    </source>
</evidence>
<dbReference type="Gramene" id="KGN59919">
    <property type="protein sequence ID" value="KGN59919"/>
    <property type="gene ID" value="Csa_3G853170"/>
</dbReference>
<keyword evidence="16" id="KW-1185">Reference proteome</keyword>
<keyword evidence="7 14" id="KW-1133">Transmembrane helix</keyword>
<feature type="binding site" description="axial binding residue" evidence="12">
    <location>
        <position position="474"/>
    </location>
    <ligand>
        <name>heme</name>
        <dbReference type="ChEBI" id="CHEBI:30413"/>
    </ligand>
    <ligandPart>
        <name>Fe</name>
        <dbReference type="ChEBI" id="CHEBI:18248"/>
    </ligandPart>
</feature>